<dbReference type="STRING" id="604330.SAMN04489857_1351"/>
<dbReference type="InterPro" id="IPR050188">
    <property type="entry name" value="RluA_PseudoU_synthase"/>
</dbReference>
<dbReference type="RefSeq" id="WP_256324545.1">
    <property type="nucleotide sequence ID" value="NZ_FMZL01000029.1"/>
</dbReference>
<dbReference type="Proteomes" id="UP000198528">
    <property type="component" value="Unassembled WGS sequence"/>
</dbReference>
<dbReference type="GO" id="GO:0003723">
    <property type="term" value="F:RNA binding"/>
    <property type="evidence" value="ECO:0007669"/>
    <property type="project" value="InterPro"/>
</dbReference>
<dbReference type="SUPFAM" id="SSF55120">
    <property type="entry name" value="Pseudouridine synthase"/>
    <property type="match status" value="1"/>
</dbReference>
<evidence type="ECO:0000256" key="2">
    <source>
        <dbReference type="ARBA" id="ARBA00010876"/>
    </source>
</evidence>
<dbReference type="EMBL" id="FMZL01000029">
    <property type="protein sequence ID" value="SDC62569.1"/>
    <property type="molecule type" value="Genomic_DNA"/>
</dbReference>
<dbReference type="GO" id="GO:0009982">
    <property type="term" value="F:pseudouridine synthase activity"/>
    <property type="evidence" value="ECO:0007669"/>
    <property type="project" value="InterPro"/>
</dbReference>
<gene>
    <name evidence="6" type="ORF">SAMN04487824_1294</name>
</gene>
<accession>A0A1G6N401</accession>
<proteinExistence type="inferred from homology"/>
<evidence type="ECO:0000256" key="3">
    <source>
        <dbReference type="ARBA" id="ARBA00031870"/>
    </source>
</evidence>
<dbReference type="Gene3D" id="3.30.2350.10">
    <property type="entry name" value="Pseudouridine synthase"/>
    <property type="match status" value="1"/>
</dbReference>
<name>A0A1G6N401_9ACTN</name>
<dbReference type="InterPro" id="IPR006145">
    <property type="entry name" value="PsdUridine_synth_RsuA/RluA"/>
</dbReference>
<evidence type="ECO:0000313" key="6">
    <source>
        <dbReference type="EMBL" id="SDC62569.1"/>
    </source>
</evidence>
<organism evidence="6 7">
    <name type="scientific">Parafannyhessea umbonata</name>
    <dbReference type="NCBI Taxonomy" id="604330"/>
    <lineage>
        <taxon>Bacteria</taxon>
        <taxon>Bacillati</taxon>
        <taxon>Actinomycetota</taxon>
        <taxon>Coriobacteriia</taxon>
        <taxon>Coriobacteriales</taxon>
        <taxon>Atopobiaceae</taxon>
        <taxon>Parafannyhessea</taxon>
    </lineage>
</organism>
<dbReference type="GO" id="GO:0140098">
    <property type="term" value="F:catalytic activity, acting on RNA"/>
    <property type="evidence" value="ECO:0007669"/>
    <property type="project" value="UniProtKB-ARBA"/>
</dbReference>
<comment type="similarity">
    <text evidence="2">Belongs to the pseudouridine synthase RluA family.</text>
</comment>
<comment type="catalytic activity">
    <reaction evidence="1">
        <text>a uridine in RNA = a pseudouridine in RNA</text>
        <dbReference type="Rhea" id="RHEA:48348"/>
        <dbReference type="Rhea" id="RHEA-COMP:12068"/>
        <dbReference type="Rhea" id="RHEA-COMP:12069"/>
        <dbReference type="ChEBI" id="CHEBI:65314"/>
        <dbReference type="ChEBI" id="CHEBI:65315"/>
    </reaction>
</comment>
<dbReference type="AlphaFoldDB" id="A0A1G6N401"/>
<dbReference type="PANTHER" id="PTHR21600">
    <property type="entry name" value="MITOCHONDRIAL RNA PSEUDOURIDINE SYNTHASE"/>
    <property type="match status" value="1"/>
</dbReference>
<dbReference type="InterPro" id="IPR020103">
    <property type="entry name" value="PsdUridine_synth_cat_dom_sf"/>
</dbReference>
<protein>
    <recommendedName>
        <fullName evidence="3">RNA pseudouridylate synthase</fullName>
    </recommendedName>
    <alternativeName>
        <fullName evidence="4">RNA-uridine isomerase</fullName>
    </alternativeName>
</protein>
<evidence type="ECO:0000256" key="1">
    <source>
        <dbReference type="ARBA" id="ARBA00000073"/>
    </source>
</evidence>
<evidence type="ECO:0000259" key="5">
    <source>
        <dbReference type="Pfam" id="PF00849"/>
    </source>
</evidence>
<evidence type="ECO:0000256" key="4">
    <source>
        <dbReference type="ARBA" id="ARBA00033164"/>
    </source>
</evidence>
<dbReference type="PROSITE" id="PS01129">
    <property type="entry name" value="PSI_RLU"/>
    <property type="match status" value="1"/>
</dbReference>
<dbReference type="Pfam" id="PF00849">
    <property type="entry name" value="PseudoU_synth_2"/>
    <property type="match status" value="1"/>
</dbReference>
<dbReference type="GO" id="GO:0000455">
    <property type="term" value="P:enzyme-directed rRNA pseudouridine synthesis"/>
    <property type="evidence" value="ECO:0007669"/>
    <property type="project" value="TreeGrafter"/>
</dbReference>
<evidence type="ECO:0000313" key="7">
    <source>
        <dbReference type="Proteomes" id="UP000198528"/>
    </source>
</evidence>
<dbReference type="CDD" id="cd02869">
    <property type="entry name" value="PseudoU_synth_RluA_like"/>
    <property type="match status" value="1"/>
</dbReference>
<reference evidence="7" key="1">
    <citation type="submission" date="2016-10" db="EMBL/GenBank/DDBJ databases">
        <authorList>
            <person name="Varghese N."/>
            <person name="Submissions S."/>
        </authorList>
    </citation>
    <scope>NUCLEOTIDE SEQUENCE [LARGE SCALE GENOMIC DNA]</scope>
    <source>
        <strain evidence="7">DSM 22619</strain>
    </source>
</reference>
<keyword evidence="7" id="KW-1185">Reference proteome</keyword>
<dbReference type="InterPro" id="IPR006224">
    <property type="entry name" value="PsdUridine_synth_RluA-like_CS"/>
</dbReference>
<sequence>MTAAGAACAGGVQAAAAGGRLVAGGLATYLDAEDGVGGRPRQVRYRVEASCTAQGLLAALVRSKPVVARTFEAGALSRGGAVLRRQDALAPGVVVTLALADAPHAGAASAAGACGREEPRVLYRDPFLMAVDKPAGILVHGDGTGARTLTDDVAALLAREGVPSAPQAVQRLDVDTTGVVLFSLAPEFQPALDALVASHGMRKRYLAVVEGSFPAGVRRMDAPIGRDRHDARRMRVSAGGKPALTLVTVLARRGGRSLLLLELGTGRRHQIRVHLAHAGHPIVGDALYGRAAGGRSGGLMLHAVCEELAHPATGEALRLEAGWPARFGKFFSPLDYDAGARC</sequence>
<dbReference type="PANTHER" id="PTHR21600:SF87">
    <property type="entry name" value="RNA PSEUDOURIDYLATE SYNTHASE DOMAIN-CONTAINING PROTEIN 1"/>
    <property type="match status" value="1"/>
</dbReference>
<feature type="domain" description="Pseudouridine synthase RsuA/RluA-like" evidence="5">
    <location>
        <begin position="129"/>
        <end position="277"/>
    </location>
</feature>